<name>A0A1U7XIH7_NICSY</name>
<evidence type="ECO:0000313" key="5">
    <source>
        <dbReference type="RefSeq" id="XP_009789446.1"/>
    </source>
</evidence>
<dbReference type="PROSITE" id="PS50158">
    <property type="entry name" value="ZF_CCHC"/>
    <property type="match status" value="1"/>
</dbReference>
<dbReference type="GO" id="GO:0003676">
    <property type="term" value="F:nucleic acid binding"/>
    <property type="evidence" value="ECO:0007669"/>
    <property type="project" value="InterPro"/>
</dbReference>
<protein>
    <submittedName>
        <fullName evidence="5">Uncharacterized protein LOC104237066</fullName>
    </submittedName>
</protein>
<keyword evidence="1" id="KW-0862">Zinc</keyword>
<dbReference type="InterPro" id="IPR001878">
    <property type="entry name" value="Znf_CCHC"/>
</dbReference>
<keyword evidence="4" id="KW-1185">Reference proteome</keyword>
<organism evidence="4 5">
    <name type="scientific">Nicotiana sylvestris</name>
    <name type="common">Wood tobacco</name>
    <name type="synonym">South American tobacco</name>
    <dbReference type="NCBI Taxonomy" id="4096"/>
    <lineage>
        <taxon>Eukaryota</taxon>
        <taxon>Viridiplantae</taxon>
        <taxon>Streptophyta</taxon>
        <taxon>Embryophyta</taxon>
        <taxon>Tracheophyta</taxon>
        <taxon>Spermatophyta</taxon>
        <taxon>Magnoliopsida</taxon>
        <taxon>eudicotyledons</taxon>
        <taxon>Gunneridae</taxon>
        <taxon>Pentapetalae</taxon>
        <taxon>asterids</taxon>
        <taxon>lamiids</taxon>
        <taxon>Solanales</taxon>
        <taxon>Solanaceae</taxon>
        <taxon>Nicotianoideae</taxon>
        <taxon>Nicotianeae</taxon>
        <taxon>Nicotiana</taxon>
    </lineage>
</organism>
<dbReference type="InterPro" id="IPR036875">
    <property type="entry name" value="Znf_CCHC_sf"/>
</dbReference>
<evidence type="ECO:0000313" key="4">
    <source>
        <dbReference type="Proteomes" id="UP000189701"/>
    </source>
</evidence>
<feature type="compositionally biased region" description="Low complexity" evidence="2">
    <location>
        <begin position="144"/>
        <end position="159"/>
    </location>
</feature>
<accession>A0A1U7XIH7</accession>
<keyword evidence="1" id="KW-0479">Metal-binding</keyword>
<evidence type="ECO:0000259" key="3">
    <source>
        <dbReference type="PROSITE" id="PS50158"/>
    </source>
</evidence>
<dbReference type="Pfam" id="PF03732">
    <property type="entry name" value="Retrotrans_gag"/>
    <property type="match status" value="1"/>
</dbReference>
<dbReference type="InterPro" id="IPR005162">
    <property type="entry name" value="Retrotrans_gag_dom"/>
</dbReference>
<proteinExistence type="predicted"/>
<dbReference type="OrthoDB" id="1243425at2759"/>
<feature type="region of interest" description="Disordered" evidence="2">
    <location>
        <begin position="140"/>
        <end position="168"/>
    </location>
</feature>
<dbReference type="Proteomes" id="UP000189701">
    <property type="component" value="Unplaced"/>
</dbReference>
<keyword evidence="1" id="KW-0863">Zinc-finger</keyword>
<dbReference type="eggNOG" id="ENOG502R85T">
    <property type="taxonomic scope" value="Eukaryota"/>
</dbReference>
<gene>
    <name evidence="5" type="primary">LOC104237066</name>
</gene>
<feature type="domain" description="CCHC-type" evidence="3">
    <location>
        <begin position="174"/>
        <end position="188"/>
    </location>
</feature>
<reference evidence="4" key="1">
    <citation type="journal article" date="2013" name="Genome Biol.">
        <title>Reference genomes and transcriptomes of Nicotiana sylvestris and Nicotiana tomentosiformis.</title>
        <authorList>
            <person name="Sierro N."/>
            <person name="Battey J.N."/>
            <person name="Ouadi S."/>
            <person name="Bovet L."/>
            <person name="Goepfert S."/>
            <person name="Bakaher N."/>
            <person name="Peitsch M.C."/>
            <person name="Ivanov N.V."/>
        </authorList>
    </citation>
    <scope>NUCLEOTIDE SEQUENCE [LARGE SCALE GENOMIC DNA]</scope>
</reference>
<dbReference type="RefSeq" id="XP_009789446.1">
    <property type="nucleotide sequence ID" value="XM_009791144.1"/>
</dbReference>
<dbReference type="AlphaFoldDB" id="A0A1U7XIH7"/>
<evidence type="ECO:0000256" key="1">
    <source>
        <dbReference type="PROSITE-ProRule" id="PRU00047"/>
    </source>
</evidence>
<dbReference type="GO" id="GO:0008270">
    <property type="term" value="F:zinc ion binding"/>
    <property type="evidence" value="ECO:0007669"/>
    <property type="project" value="UniProtKB-KW"/>
</dbReference>
<dbReference type="SUPFAM" id="SSF57756">
    <property type="entry name" value="Retrovirus zinc finger-like domains"/>
    <property type="match status" value="1"/>
</dbReference>
<sequence>MTGILETSGVSFTMFQFTGAAFRLWEAYERRSPVGATPLSWHEFSVLFSEKFMSPTRREELRKQFEQLRQNDMFVTQYEMRFLELAHRSFWLVPTERKSIWRFIDGLTYQLRFSMTRESVSGARFDELVDIARRLEMSSSHAPSIQGSSVLGPSSSYSGTRGPMQSPPSPLGSCFECEELGHMWRQCPYYPGGPVQ</sequence>
<evidence type="ECO:0000256" key="2">
    <source>
        <dbReference type="SAM" id="MobiDB-lite"/>
    </source>
</evidence>
<reference evidence="5" key="2">
    <citation type="submission" date="2025-08" db="UniProtKB">
        <authorList>
            <consortium name="RefSeq"/>
        </authorList>
    </citation>
    <scope>IDENTIFICATION</scope>
    <source>
        <tissue evidence="5">Leaf</tissue>
    </source>
</reference>